<evidence type="ECO:0000313" key="6">
    <source>
        <dbReference type="Proteomes" id="UP001396334"/>
    </source>
</evidence>
<evidence type="ECO:0000259" key="4">
    <source>
        <dbReference type="PROSITE" id="PS50127"/>
    </source>
</evidence>
<evidence type="ECO:0000256" key="3">
    <source>
        <dbReference type="SAM" id="MobiDB-lite"/>
    </source>
</evidence>
<evidence type="ECO:0000313" key="5">
    <source>
        <dbReference type="EMBL" id="KAK8985325.1"/>
    </source>
</evidence>
<dbReference type="InterPro" id="IPR016135">
    <property type="entry name" value="UBQ-conjugating_enzyme/RWD"/>
</dbReference>
<sequence length="437" mass="48503">MDSEQVENPASALIGSEETGMDSKGKSVLYHDKTWEYHLEDDSSSELGNTVGLAESENSYEFDPDDDGDYDDYSDDASDFDDNQELLHEDDYSIMQSLFVTSSIANGSPLQRISAFSCPVNAGLKSASSSSVRFLEGSRSDQQVGIEEHDVQNLESIKHFDIVDDFSDHHYNSFASTGEKASVKRIQEEWKILENGLPETIYVRVCEAKMGLLRAVIMGPSGTPYHDGLFVFDCFFPPKYPNVPPLVYYHSGGLRLNPNLYSCGRVCLSLLGTWHGRDTEMWVPGKSTMLQVLVSIQALVLNAKPFFNEPGYESSYVGYTGERRSRKYNEKVLALSLKTMVYTLSKPPQHFEGFVAGFFRNRARDIIAACQAYKEGATVGTVVVKDGVPDPNIIEQGSSEEFKATMARMIDVMTAVFAKNGSTEFEQSLASKNPIPS</sequence>
<evidence type="ECO:0000256" key="2">
    <source>
        <dbReference type="ARBA" id="ARBA00022786"/>
    </source>
</evidence>
<gene>
    <name evidence="5" type="ORF">V6N11_068590</name>
</gene>
<dbReference type="CDD" id="cd23837">
    <property type="entry name" value="UBCc_UBE2O"/>
    <property type="match status" value="1"/>
</dbReference>
<keyword evidence="2" id="KW-0833">Ubl conjugation pathway</keyword>
<evidence type="ECO:0000256" key="1">
    <source>
        <dbReference type="ARBA" id="ARBA00022679"/>
    </source>
</evidence>
<dbReference type="SUPFAM" id="SSF54495">
    <property type="entry name" value="UBC-like"/>
    <property type="match status" value="1"/>
</dbReference>
<dbReference type="PANTHER" id="PTHR46116">
    <property type="entry name" value="(E3-INDEPENDENT) E2 UBIQUITIN-CONJUGATING ENZYME"/>
    <property type="match status" value="1"/>
</dbReference>
<dbReference type="PROSITE" id="PS50127">
    <property type="entry name" value="UBC_2"/>
    <property type="match status" value="1"/>
</dbReference>
<feature type="region of interest" description="Disordered" evidence="3">
    <location>
        <begin position="1"/>
        <end position="25"/>
    </location>
</feature>
<keyword evidence="1" id="KW-0808">Transferase</keyword>
<dbReference type="Pfam" id="PF00179">
    <property type="entry name" value="UQ_con"/>
    <property type="match status" value="1"/>
</dbReference>
<dbReference type="InterPro" id="IPR000608">
    <property type="entry name" value="UBC"/>
</dbReference>
<dbReference type="PANTHER" id="PTHR46116:SF18">
    <property type="entry name" value="UBIQUITIN-CONJUGATING ENZYME E2 38 ISOFORM X1"/>
    <property type="match status" value="1"/>
</dbReference>
<proteinExistence type="predicted"/>
<name>A0ABR2PA49_9ROSI</name>
<dbReference type="Gene3D" id="3.10.110.10">
    <property type="entry name" value="Ubiquitin Conjugating Enzyme"/>
    <property type="match status" value="1"/>
</dbReference>
<accession>A0ABR2PA49</accession>
<reference evidence="5 6" key="1">
    <citation type="journal article" date="2024" name="G3 (Bethesda)">
        <title>Genome assembly of Hibiscus sabdariffa L. provides insights into metabolisms of medicinal natural products.</title>
        <authorList>
            <person name="Kim T."/>
        </authorList>
    </citation>
    <scope>NUCLEOTIDE SEQUENCE [LARGE SCALE GENOMIC DNA]</scope>
    <source>
        <strain evidence="5">TK-2024</strain>
        <tissue evidence="5">Old leaves</tissue>
    </source>
</reference>
<feature type="domain" description="UBC core" evidence="4">
    <location>
        <begin position="181"/>
        <end position="341"/>
    </location>
</feature>
<comment type="caution">
    <text evidence="5">The sequence shown here is derived from an EMBL/GenBank/DDBJ whole genome shotgun (WGS) entry which is preliminary data.</text>
</comment>
<organism evidence="5 6">
    <name type="scientific">Hibiscus sabdariffa</name>
    <name type="common">roselle</name>
    <dbReference type="NCBI Taxonomy" id="183260"/>
    <lineage>
        <taxon>Eukaryota</taxon>
        <taxon>Viridiplantae</taxon>
        <taxon>Streptophyta</taxon>
        <taxon>Embryophyta</taxon>
        <taxon>Tracheophyta</taxon>
        <taxon>Spermatophyta</taxon>
        <taxon>Magnoliopsida</taxon>
        <taxon>eudicotyledons</taxon>
        <taxon>Gunneridae</taxon>
        <taxon>Pentapetalae</taxon>
        <taxon>rosids</taxon>
        <taxon>malvids</taxon>
        <taxon>Malvales</taxon>
        <taxon>Malvaceae</taxon>
        <taxon>Malvoideae</taxon>
        <taxon>Hibiscus</taxon>
    </lineage>
</organism>
<dbReference type="Proteomes" id="UP001396334">
    <property type="component" value="Unassembled WGS sequence"/>
</dbReference>
<protein>
    <recommendedName>
        <fullName evidence="4">UBC core domain-containing protein</fullName>
    </recommendedName>
</protein>
<dbReference type="SMART" id="SM00212">
    <property type="entry name" value="UBCc"/>
    <property type="match status" value="1"/>
</dbReference>
<feature type="region of interest" description="Disordered" evidence="3">
    <location>
        <begin position="40"/>
        <end position="81"/>
    </location>
</feature>
<dbReference type="EMBL" id="JBBPBN010000069">
    <property type="protein sequence ID" value="KAK8985325.1"/>
    <property type="molecule type" value="Genomic_DNA"/>
</dbReference>
<keyword evidence="6" id="KW-1185">Reference proteome</keyword>
<feature type="compositionally biased region" description="Acidic residues" evidence="3">
    <location>
        <begin position="58"/>
        <end position="81"/>
    </location>
</feature>